<dbReference type="Gene3D" id="1.10.287.130">
    <property type="match status" value="1"/>
</dbReference>
<dbReference type="PANTHER" id="PTHR45453:SF1">
    <property type="entry name" value="PHOSPHATE REGULON SENSOR PROTEIN PHOR"/>
    <property type="match status" value="1"/>
</dbReference>
<dbReference type="Gene3D" id="3.30.565.10">
    <property type="entry name" value="Histidine kinase-like ATPase, C-terminal domain"/>
    <property type="match status" value="1"/>
</dbReference>
<dbReference type="InterPro" id="IPR004358">
    <property type="entry name" value="Sig_transdc_His_kin-like_C"/>
</dbReference>
<proteinExistence type="predicted"/>
<dbReference type="GO" id="GO:0016036">
    <property type="term" value="P:cellular response to phosphate starvation"/>
    <property type="evidence" value="ECO:0007669"/>
    <property type="project" value="TreeGrafter"/>
</dbReference>
<dbReference type="Pfam" id="PF02518">
    <property type="entry name" value="HATPase_c"/>
    <property type="match status" value="1"/>
</dbReference>
<sequence length="345" mass="40018">MKNITFRRLTILSTLYYFLWTLLFFIANYFSPNIYISLLVSVPVLIAAYSFYTGYFINRFIKYKVKPIYKTIHNVKPSRLAITLKSDKDPFKEVNQEITDWVQGKTQEIHQLREMEKYRKDFLGNVSHELKTPIFNIQGYILTLLDGGINDSNINILYLKRTEKSIDRMISIIEDLESISKLEAGELDINMEDFNLFQLIEDVFDSHEIRADSKEIDLQLNKLGRKQLMVRGDKHRLYQVFSNLVGNSISHGKQGGKTGVNFYDMDNRYLIEIKDNGIGIRPEDIPRIFERFYRVDKSRSREQGGTGLGLAIVKHLIEAHNQSINVTSTYGKGTSFTITLDKAKK</sequence>
<reference evidence="9 10" key="1">
    <citation type="submission" date="2017-05" db="EMBL/GenBank/DDBJ databases">
        <authorList>
            <person name="Varghese N."/>
            <person name="Submissions S."/>
        </authorList>
    </citation>
    <scope>NUCLEOTIDE SEQUENCE [LARGE SCALE GENOMIC DNA]</scope>
    <source>
        <strain evidence="9 10">DSM 27040</strain>
    </source>
</reference>
<dbReference type="InterPro" id="IPR050351">
    <property type="entry name" value="BphY/WalK/GraS-like"/>
</dbReference>
<dbReference type="SUPFAM" id="SSF47384">
    <property type="entry name" value="Homodimeric domain of signal transducing histidine kinase"/>
    <property type="match status" value="1"/>
</dbReference>
<evidence type="ECO:0000256" key="1">
    <source>
        <dbReference type="ARBA" id="ARBA00000085"/>
    </source>
</evidence>
<dbReference type="PRINTS" id="PR00344">
    <property type="entry name" value="BCTRLSENSOR"/>
</dbReference>
<dbReference type="FunFam" id="3.30.565.10:FF:000006">
    <property type="entry name" value="Sensor histidine kinase WalK"/>
    <property type="match status" value="1"/>
</dbReference>
<accession>A0A521CMW4</accession>
<keyword evidence="3" id="KW-0597">Phosphoprotein</keyword>
<dbReference type="CDD" id="cd00075">
    <property type="entry name" value="HATPase"/>
    <property type="match status" value="1"/>
</dbReference>
<evidence type="ECO:0000313" key="10">
    <source>
        <dbReference type="Proteomes" id="UP000319040"/>
    </source>
</evidence>
<gene>
    <name evidence="9" type="ORF">SAMN06265379_103318</name>
</gene>
<dbReference type="Proteomes" id="UP000319040">
    <property type="component" value="Unassembled WGS sequence"/>
</dbReference>
<evidence type="ECO:0000259" key="8">
    <source>
        <dbReference type="PROSITE" id="PS50109"/>
    </source>
</evidence>
<comment type="catalytic activity">
    <reaction evidence="1">
        <text>ATP + protein L-histidine = ADP + protein N-phospho-L-histidine.</text>
        <dbReference type="EC" id="2.7.13.3"/>
    </reaction>
</comment>
<dbReference type="SMART" id="SM00387">
    <property type="entry name" value="HATPase_c"/>
    <property type="match status" value="1"/>
</dbReference>
<keyword evidence="6" id="KW-0902">Two-component regulatory system</keyword>
<dbReference type="InterPro" id="IPR003661">
    <property type="entry name" value="HisK_dim/P_dom"/>
</dbReference>
<dbReference type="Pfam" id="PF00512">
    <property type="entry name" value="HisKA"/>
    <property type="match status" value="1"/>
</dbReference>
<evidence type="ECO:0000256" key="3">
    <source>
        <dbReference type="ARBA" id="ARBA00022553"/>
    </source>
</evidence>
<evidence type="ECO:0000313" key="9">
    <source>
        <dbReference type="EMBL" id="SMO60787.1"/>
    </source>
</evidence>
<keyword evidence="10" id="KW-1185">Reference proteome</keyword>
<dbReference type="InterPro" id="IPR036097">
    <property type="entry name" value="HisK_dim/P_sf"/>
</dbReference>
<dbReference type="InterPro" id="IPR003594">
    <property type="entry name" value="HATPase_dom"/>
</dbReference>
<dbReference type="GO" id="GO:0000155">
    <property type="term" value="F:phosphorelay sensor kinase activity"/>
    <property type="evidence" value="ECO:0007669"/>
    <property type="project" value="InterPro"/>
</dbReference>
<feature type="transmembrane region" description="Helical" evidence="7">
    <location>
        <begin position="9"/>
        <end position="30"/>
    </location>
</feature>
<evidence type="ECO:0000256" key="6">
    <source>
        <dbReference type="ARBA" id="ARBA00023012"/>
    </source>
</evidence>
<evidence type="ECO:0000256" key="5">
    <source>
        <dbReference type="ARBA" id="ARBA00022777"/>
    </source>
</evidence>
<name>A0A521CMW4_SACCC</name>
<dbReference type="GO" id="GO:0004721">
    <property type="term" value="F:phosphoprotein phosphatase activity"/>
    <property type="evidence" value="ECO:0007669"/>
    <property type="project" value="TreeGrafter"/>
</dbReference>
<evidence type="ECO:0000256" key="4">
    <source>
        <dbReference type="ARBA" id="ARBA00022679"/>
    </source>
</evidence>
<evidence type="ECO:0000256" key="7">
    <source>
        <dbReference type="SAM" id="Phobius"/>
    </source>
</evidence>
<keyword evidence="5 9" id="KW-0418">Kinase</keyword>
<dbReference type="RefSeq" id="WP_142533011.1">
    <property type="nucleotide sequence ID" value="NZ_FXTB01000003.1"/>
</dbReference>
<dbReference type="SMART" id="SM00388">
    <property type="entry name" value="HisKA"/>
    <property type="match status" value="1"/>
</dbReference>
<dbReference type="EC" id="2.7.13.3" evidence="2"/>
<keyword evidence="7" id="KW-0472">Membrane</keyword>
<keyword evidence="7" id="KW-1133">Transmembrane helix</keyword>
<dbReference type="InterPro" id="IPR005467">
    <property type="entry name" value="His_kinase_dom"/>
</dbReference>
<protein>
    <recommendedName>
        <fullName evidence="2">histidine kinase</fullName>
        <ecNumber evidence="2">2.7.13.3</ecNumber>
    </recommendedName>
</protein>
<feature type="transmembrane region" description="Helical" evidence="7">
    <location>
        <begin position="36"/>
        <end position="57"/>
    </location>
</feature>
<dbReference type="CDD" id="cd00082">
    <property type="entry name" value="HisKA"/>
    <property type="match status" value="1"/>
</dbReference>
<dbReference type="SUPFAM" id="SSF55874">
    <property type="entry name" value="ATPase domain of HSP90 chaperone/DNA topoisomerase II/histidine kinase"/>
    <property type="match status" value="1"/>
</dbReference>
<dbReference type="PROSITE" id="PS50109">
    <property type="entry name" value="HIS_KIN"/>
    <property type="match status" value="1"/>
</dbReference>
<organism evidence="9 10">
    <name type="scientific">Saccharicrinis carchari</name>
    <dbReference type="NCBI Taxonomy" id="1168039"/>
    <lineage>
        <taxon>Bacteria</taxon>
        <taxon>Pseudomonadati</taxon>
        <taxon>Bacteroidota</taxon>
        <taxon>Bacteroidia</taxon>
        <taxon>Marinilabiliales</taxon>
        <taxon>Marinilabiliaceae</taxon>
        <taxon>Saccharicrinis</taxon>
    </lineage>
</organism>
<evidence type="ECO:0000256" key="2">
    <source>
        <dbReference type="ARBA" id="ARBA00012438"/>
    </source>
</evidence>
<dbReference type="AlphaFoldDB" id="A0A521CMW4"/>
<dbReference type="OrthoDB" id="9813151at2"/>
<dbReference type="EMBL" id="FXTB01000003">
    <property type="protein sequence ID" value="SMO60787.1"/>
    <property type="molecule type" value="Genomic_DNA"/>
</dbReference>
<keyword evidence="4" id="KW-0808">Transferase</keyword>
<dbReference type="InterPro" id="IPR036890">
    <property type="entry name" value="HATPase_C_sf"/>
</dbReference>
<feature type="domain" description="Histidine kinase" evidence="8">
    <location>
        <begin position="125"/>
        <end position="344"/>
    </location>
</feature>
<dbReference type="GO" id="GO:0005886">
    <property type="term" value="C:plasma membrane"/>
    <property type="evidence" value="ECO:0007669"/>
    <property type="project" value="TreeGrafter"/>
</dbReference>
<keyword evidence="7" id="KW-0812">Transmembrane</keyword>
<dbReference type="PANTHER" id="PTHR45453">
    <property type="entry name" value="PHOSPHATE REGULON SENSOR PROTEIN PHOR"/>
    <property type="match status" value="1"/>
</dbReference>